<dbReference type="InterPro" id="IPR011701">
    <property type="entry name" value="MFS"/>
</dbReference>
<evidence type="ECO:0000256" key="5">
    <source>
        <dbReference type="ARBA" id="ARBA00023136"/>
    </source>
</evidence>
<proteinExistence type="inferred from homology"/>
<dbReference type="Pfam" id="PF07690">
    <property type="entry name" value="MFS_1"/>
    <property type="match status" value="1"/>
</dbReference>
<feature type="transmembrane region" description="Helical" evidence="6">
    <location>
        <begin position="178"/>
        <end position="203"/>
    </location>
</feature>
<dbReference type="AlphaFoldDB" id="A0AAF0Z4K4"/>
<evidence type="ECO:0000256" key="2">
    <source>
        <dbReference type="ARBA" id="ARBA00008432"/>
    </source>
</evidence>
<protein>
    <submittedName>
        <fullName evidence="7">MFS transporter</fullName>
    </submittedName>
</protein>
<dbReference type="SUPFAM" id="SSF103473">
    <property type="entry name" value="MFS general substrate transporter"/>
    <property type="match status" value="1"/>
</dbReference>
<evidence type="ECO:0000256" key="3">
    <source>
        <dbReference type="ARBA" id="ARBA00022692"/>
    </source>
</evidence>
<dbReference type="EMBL" id="CP138359">
    <property type="protein sequence ID" value="WPF82722.1"/>
    <property type="molecule type" value="Genomic_DNA"/>
</dbReference>
<keyword evidence="4 6" id="KW-1133">Transmembrane helix</keyword>
<dbReference type="GO" id="GO:0015112">
    <property type="term" value="F:nitrate transmembrane transporter activity"/>
    <property type="evidence" value="ECO:0007669"/>
    <property type="project" value="InterPro"/>
</dbReference>
<evidence type="ECO:0000313" key="8">
    <source>
        <dbReference type="Proteomes" id="UP001304340"/>
    </source>
</evidence>
<dbReference type="RefSeq" id="WP_319158342.1">
    <property type="nucleotide sequence ID" value="NZ_CP138359.1"/>
</dbReference>
<keyword evidence="3 6" id="KW-0812">Transmembrane</keyword>
<feature type="transmembrane region" description="Helical" evidence="6">
    <location>
        <begin position="262"/>
        <end position="286"/>
    </location>
</feature>
<evidence type="ECO:0000313" key="7">
    <source>
        <dbReference type="EMBL" id="WPF82722.1"/>
    </source>
</evidence>
<comment type="similarity">
    <text evidence="2">Belongs to the major facilitator superfamily. Nitrate/nitrite porter (TC 2.A.1.8) family.</text>
</comment>
<sequence length="447" mass="48020">MAAADADAHPTHAVTDDARRDLLDWDPNDPERWDPRVAWSTLWVTTFNLVLAFVVWYLPGALVPTLGTVTGWDLTEGQSYWLLAMPGLSGGFLRIVWMTLPPLLGTRRMMTLSALLMIIPLVGWTWVVMLPSQPSYALLVALALAAGIGGGAFSGYMPSTSYFFPKSKQGTALGLQAGIGNFGVSVVQLVVPWAIGFGMLGMAGQLARPEGEEPRQVWLQNPGLIFLPFAVVAVVLSWTTLRSIPVKANVRQQFDIFSTKHTWLMTAEYALTFGIFSGLAGTFGMLLKAQFGPGHLRLVFLGALVGSLARICWGPLCDRFGGGVWTVVSGAGVALSSGLVLYGQLTAPADGAPSLTIFMTGMICIFFFSGIGNAATFKQMPMIFPARQAGGVIGWTAAIAAFGPFVFSMLFNYLSRTVVFSGIIVYALVCAAIAWYYYARPGAEAKS</sequence>
<dbReference type="InterPro" id="IPR044772">
    <property type="entry name" value="NO3_transporter"/>
</dbReference>
<evidence type="ECO:0000256" key="6">
    <source>
        <dbReference type="SAM" id="Phobius"/>
    </source>
</evidence>
<organism evidence="7 8">
    <name type="scientific">Sanguibacter biliveldensis</name>
    <dbReference type="NCBI Taxonomy" id="3030830"/>
    <lineage>
        <taxon>Bacteria</taxon>
        <taxon>Bacillati</taxon>
        <taxon>Actinomycetota</taxon>
        <taxon>Actinomycetes</taxon>
        <taxon>Micrococcales</taxon>
        <taxon>Sanguibacteraceae</taxon>
        <taxon>Sanguibacter</taxon>
    </lineage>
</organism>
<feature type="transmembrane region" description="Helical" evidence="6">
    <location>
        <begin position="136"/>
        <end position="157"/>
    </location>
</feature>
<feature type="transmembrane region" description="Helical" evidence="6">
    <location>
        <begin position="298"/>
        <end position="316"/>
    </location>
</feature>
<feature type="transmembrane region" description="Helical" evidence="6">
    <location>
        <begin position="78"/>
        <end position="97"/>
    </location>
</feature>
<comment type="subcellular location">
    <subcellularLocation>
        <location evidence="1">Membrane</location>
        <topology evidence="1">Multi-pass membrane protein</topology>
    </subcellularLocation>
</comment>
<dbReference type="KEGG" id="sbil:SANBI_000333"/>
<feature type="transmembrane region" description="Helical" evidence="6">
    <location>
        <begin position="37"/>
        <end position="58"/>
    </location>
</feature>
<feature type="transmembrane region" description="Helical" evidence="6">
    <location>
        <begin position="355"/>
        <end position="377"/>
    </location>
</feature>
<reference evidence="8" key="1">
    <citation type="submission" date="2023-11" db="EMBL/GenBank/DDBJ databases">
        <authorList>
            <person name="Helweg L.P."/>
            <person name="Kiel A."/>
            <person name="Hitz F."/>
            <person name="Ruckert-Reed C."/>
            <person name="Busche T."/>
            <person name="Kaltschmidt B."/>
            <person name="Kaltschmidt C."/>
        </authorList>
    </citation>
    <scope>NUCLEOTIDE SEQUENCE [LARGE SCALE GENOMIC DNA]</scope>
    <source>
        <strain evidence="8">4.1</strain>
    </source>
</reference>
<feature type="transmembrane region" description="Helical" evidence="6">
    <location>
        <begin position="109"/>
        <end position="130"/>
    </location>
</feature>
<accession>A0AAF0Z4K4</accession>
<feature type="transmembrane region" description="Helical" evidence="6">
    <location>
        <begin position="389"/>
        <end position="411"/>
    </location>
</feature>
<dbReference type="GO" id="GO:0016020">
    <property type="term" value="C:membrane"/>
    <property type="evidence" value="ECO:0007669"/>
    <property type="project" value="UniProtKB-SubCell"/>
</dbReference>
<dbReference type="Gene3D" id="1.20.1250.20">
    <property type="entry name" value="MFS general substrate transporter like domains"/>
    <property type="match status" value="1"/>
</dbReference>
<evidence type="ECO:0000256" key="4">
    <source>
        <dbReference type="ARBA" id="ARBA00022989"/>
    </source>
</evidence>
<dbReference type="InterPro" id="IPR036259">
    <property type="entry name" value="MFS_trans_sf"/>
</dbReference>
<feature type="transmembrane region" description="Helical" evidence="6">
    <location>
        <begin position="417"/>
        <end position="438"/>
    </location>
</feature>
<name>A0AAF0Z4K4_9MICO</name>
<dbReference type="Proteomes" id="UP001304340">
    <property type="component" value="Chromosome"/>
</dbReference>
<keyword evidence="5 6" id="KW-0472">Membrane</keyword>
<dbReference type="PANTHER" id="PTHR23515">
    <property type="entry name" value="HIGH-AFFINITY NITRATE TRANSPORTER 2.3"/>
    <property type="match status" value="1"/>
</dbReference>
<evidence type="ECO:0000256" key="1">
    <source>
        <dbReference type="ARBA" id="ARBA00004141"/>
    </source>
</evidence>
<keyword evidence="8" id="KW-1185">Reference proteome</keyword>
<feature type="transmembrane region" description="Helical" evidence="6">
    <location>
        <begin position="323"/>
        <end position="343"/>
    </location>
</feature>
<feature type="transmembrane region" description="Helical" evidence="6">
    <location>
        <begin position="223"/>
        <end position="241"/>
    </location>
</feature>
<gene>
    <name evidence="7" type="ORF">SANBI_000333</name>
</gene>